<dbReference type="InterPro" id="IPR050553">
    <property type="entry name" value="Thioredoxin_ResA/DsbE_sf"/>
</dbReference>
<evidence type="ECO:0000256" key="1">
    <source>
        <dbReference type="ARBA" id="ARBA00023157"/>
    </source>
</evidence>
<dbReference type="RefSeq" id="WP_097147861.1">
    <property type="nucleotide sequence ID" value="NZ_OBQC01000001.1"/>
</dbReference>
<name>A0A285U0G1_9BACL</name>
<dbReference type="OrthoDB" id="9811352at2"/>
<dbReference type="AlphaFoldDB" id="A0A285U0G1"/>
<dbReference type="EMBL" id="OBQC01000001">
    <property type="protein sequence ID" value="SOC35207.1"/>
    <property type="molecule type" value="Genomic_DNA"/>
</dbReference>
<dbReference type="InterPro" id="IPR013766">
    <property type="entry name" value="Thioredoxin_domain"/>
</dbReference>
<dbReference type="PANTHER" id="PTHR42852:SF12">
    <property type="entry name" value="THIOL-DISULFIDE OXIDOREDUCTASE YKUV"/>
    <property type="match status" value="1"/>
</dbReference>
<dbReference type="SUPFAM" id="SSF52833">
    <property type="entry name" value="Thioredoxin-like"/>
    <property type="match status" value="1"/>
</dbReference>
<dbReference type="GO" id="GO:0016491">
    <property type="term" value="F:oxidoreductase activity"/>
    <property type="evidence" value="ECO:0007669"/>
    <property type="project" value="InterPro"/>
</dbReference>
<dbReference type="Gene3D" id="3.40.30.10">
    <property type="entry name" value="Glutaredoxin"/>
    <property type="match status" value="1"/>
</dbReference>
<protein>
    <submittedName>
        <fullName evidence="3">Thiol-disulfide isomerase/thioredoxin</fullName>
    </submittedName>
</protein>
<keyword evidence="1" id="KW-1015">Disulfide bond</keyword>
<keyword evidence="4" id="KW-1185">Reference proteome</keyword>
<evidence type="ECO:0000313" key="4">
    <source>
        <dbReference type="Proteomes" id="UP000219252"/>
    </source>
</evidence>
<dbReference type="Pfam" id="PF00578">
    <property type="entry name" value="AhpC-TSA"/>
    <property type="match status" value="1"/>
</dbReference>
<dbReference type="Proteomes" id="UP000219252">
    <property type="component" value="Unassembled WGS sequence"/>
</dbReference>
<dbReference type="InterPro" id="IPR036249">
    <property type="entry name" value="Thioredoxin-like_sf"/>
</dbReference>
<feature type="domain" description="Thioredoxin" evidence="2">
    <location>
        <begin position="1"/>
        <end position="145"/>
    </location>
</feature>
<dbReference type="PROSITE" id="PS51352">
    <property type="entry name" value="THIOREDOXIN_2"/>
    <property type="match status" value="1"/>
</dbReference>
<evidence type="ECO:0000313" key="3">
    <source>
        <dbReference type="EMBL" id="SOC35207.1"/>
    </source>
</evidence>
<sequence>MRLRSPMPQLDGATTWINGKVKREDLVGEKPTFFHFWSVSCYLCKEEMWDVNNILRGFKDDLNIVSIHMPRSKEDKDLSLVKKIAAQFNIQYPIYIDNDLKLTDAFENEYVPAYYLFDEKGLLRHYQVGGSGMRMLEQRIRRILGII</sequence>
<dbReference type="GO" id="GO:0016209">
    <property type="term" value="F:antioxidant activity"/>
    <property type="evidence" value="ECO:0007669"/>
    <property type="project" value="InterPro"/>
</dbReference>
<dbReference type="InterPro" id="IPR000866">
    <property type="entry name" value="AhpC/TSA"/>
</dbReference>
<reference evidence="4" key="1">
    <citation type="submission" date="2017-08" db="EMBL/GenBank/DDBJ databases">
        <authorList>
            <person name="Varghese N."/>
            <person name="Submissions S."/>
        </authorList>
    </citation>
    <scope>NUCLEOTIDE SEQUENCE [LARGE SCALE GENOMIC DNA]</scope>
    <source>
        <strain evidence="4">JC23</strain>
    </source>
</reference>
<dbReference type="GO" id="GO:0016853">
    <property type="term" value="F:isomerase activity"/>
    <property type="evidence" value="ECO:0007669"/>
    <property type="project" value="UniProtKB-KW"/>
</dbReference>
<accession>A0A285U0G1</accession>
<proteinExistence type="predicted"/>
<organism evidence="3 4">
    <name type="scientific">Ureibacillus acetophenoni</name>
    <dbReference type="NCBI Taxonomy" id="614649"/>
    <lineage>
        <taxon>Bacteria</taxon>
        <taxon>Bacillati</taxon>
        <taxon>Bacillota</taxon>
        <taxon>Bacilli</taxon>
        <taxon>Bacillales</taxon>
        <taxon>Caryophanaceae</taxon>
        <taxon>Ureibacillus</taxon>
    </lineage>
</organism>
<evidence type="ECO:0000259" key="2">
    <source>
        <dbReference type="PROSITE" id="PS51352"/>
    </source>
</evidence>
<gene>
    <name evidence="3" type="ORF">SAMN05877842_101309</name>
</gene>
<dbReference type="PANTHER" id="PTHR42852">
    <property type="entry name" value="THIOL:DISULFIDE INTERCHANGE PROTEIN DSBE"/>
    <property type="match status" value="1"/>
</dbReference>
<keyword evidence="3" id="KW-0413">Isomerase</keyword>